<accession>A0ABV4TYA9</accession>
<keyword evidence="1" id="KW-0812">Transmembrane</keyword>
<dbReference type="Proteomes" id="UP001575181">
    <property type="component" value="Unassembled WGS sequence"/>
</dbReference>
<keyword evidence="1" id="KW-1133">Transmembrane helix</keyword>
<evidence type="ECO:0000313" key="2">
    <source>
        <dbReference type="EMBL" id="MFA9461576.1"/>
    </source>
</evidence>
<dbReference type="InterPro" id="IPR021516">
    <property type="entry name" value="DUF3179"/>
</dbReference>
<reference evidence="2 3" key="1">
    <citation type="submission" date="2024-08" db="EMBL/GenBank/DDBJ databases">
        <title>Whole-genome sequencing of halo(alkali)philic microorganisms from hypersaline lakes.</title>
        <authorList>
            <person name="Sorokin D.Y."/>
            <person name="Merkel A.Y."/>
            <person name="Messina E."/>
            <person name="Yakimov M."/>
        </authorList>
    </citation>
    <scope>NUCLEOTIDE SEQUENCE [LARGE SCALE GENOMIC DNA]</scope>
    <source>
        <strain evidence="2 3">Cl-TMA</strain>
    </source>
</reference>
<keyword evidence="1" id="KW-0472">Membrane</keyword>
<feature type="transmembrane region" description="Helical" evidence="1">
    <location>
        <begin position="90"/>
        <end position="113"/>
    </location>
</feature>
<evidence type="ECO:0000313" key="3">
    <source>
        <dbReference type="Proteomes" id="UP001575181"/>
    </source>
</evidence>
<dbReference type="EMBL" id="JBGUAW010000008">
    <property type="protein sequence ID" value="MFA9461576.1"/>
    <property type="molecule type" value="Genomic_DNA"/>
</dbReference>
<dbReference type="Pfam" id="PF11376">
    <property type="entry name" value="DUF3179"/>
    <property type="match status" value="1"/>
</dbReference>
<proteinExistence type="predicted"/>
<sequence>MPELALNSFLFLAGVGALLVIFLPFSPMTVDFVLVPRNQVVRIYRYRHFFWAIGLLALGTLLLRGLAGAIGPFAEGAAALPFPAGSTDPFWLWLTLGSGAFLAFLFWSGYVPYVMTPPEGQQILSAEEGDELLDPDTHVLGLFHNEETRAYPRSLLARPHYLHDELGGHPVTVSYCILCNSGIAFEAELDGRPLNLRALTATNNNIIFFEPERGNFIQQLDGRIFAGPDEGRELQALPLLLTTWAEWKALHPETRVRFAPPRTLRDRMVNWMLQKLIPLEKLTRRRSPWHRLEAPVDDRLPAMSFVLGVEQGGERRAYPVDIAKKKGVIQDTLGGEPLVVLYDAASDVGSVFSRRLDAQTLRFEPYRLEQEGIVARDLETGSLWDIHGRAREGGLAGRNLTELPHFNKLFWFAWAHFKPDTKVFAETQPAEQRKAA</sequence>
<gene>
    <name evidence="2" type="ORF">ACERLL_12160</name>
</gene>
<name>A0ABV4TYA9_9GAMM</name>
<organism evidence="2 3">
    <name type="scientific">Thiohalorhabdus methylotrophus</name>
    <dbReference type="NCBI Taxonomy" id="3242694"/>
    <lineage>
        <taxon>Bacteria</taxon>
        <taxon>Pseudomonadati</taxon>
        <taxon>Pseudomonadota</taxon>
        <taxon>Gammaproteobacteria</taxon>
        <taxon>Thiohalorhabdales</taxon>
        <taxon>Thiohalorhabdaceae</taxon>
        <taxon>Thiohalorhabdus</taxon>
    </lineage>
</organism>
<evidence type="ECO:0000256" key="1">
    <source>
        <dbReference type="SAM" id="Phobius"/>
    </source>
</evidence>
<feature type="transmembrane region" description="Helical" evidence="1">
    <location>
        <begin position="6"/>
        <end position="28"/>
    </location>
</feature>
<comment type="caution">
    <text evidence="2">The sequence shown here is derived from an EMBL/GenBank/DDBJ whole genome shotgun (WGS) entry which is preliminary data.</text>
</comment>
<protein>
    <submittedName>
        <fullName evidence="2">DUF3179 domain-containing (Seleno)protein</fullName>
    </submittedName>
</protein>
<keyword evidence="3" id="KW-1185">Reference proteome</keyword>
<feature type="transmembrane region" description="Helical" evidence="1">
    <location>
        <begin position="49"/>
        <end position="70"/>
    </location>
</feature>